<evidence type="ECO:0000313" key="2">
    <source>
        <dbReference type="EMBL" id="KXN64642.1"/>
    </source>
</evidence>
<keyword evidence="1" id="KW-0732">Signal</keyword>
<feature type="signal peptide" evidence="1">
    <location>
        <begin position="1"/>
        <end position="16"/>
    </location>
</feature>
<evidence type="ECO:0000313" key="3">
    <source>
        <dbReference type="Proteomes" id="UP000070444"/>
    </source>
</evidence>
<keyword evidence="3" id="KW-1185">Reference proteome</keyword>
<name>A0A137NPH9_CONC2</name>
<feature type="chain" id="PRO_5007293896" evidence="1">
    <location>
        <begin position="17"/>
        <end position="157"/>
    </location>
</feature>
<dbReference type="EMBL" id="KQ965326">
    <property type="protein sequence ID" value="KXN64642.1"/>
    <property type="molecule type" value="Genomic_DNA"/>
</dbReference>
<sequence>MKFILSTIALTSIVLASPQGVPAAEATQGIQTARETHLEIHTHECAASYQDSNGLVWSIQKDHREDLHQNIINLFNTKTGRPSRIEKHIKHGGKLIIKPHCHSDIFELVNRLGKRVNVCIGEARQEGQGHKKYDSIRINDRDEDECTGKGLFPLIDH</sequence>
<proteinExistence type="predicted"/>
<accession>A0A137NPH9</accession>
<protein>
    <submittedName>
        <fullName evidence="2">Uncharacterized protein</fullName>
    </submittedName>
</protein>
<evidence type="ECO:0000256" key="1">
    <source>
        <dbReference type="SAM" id="SignalP"/>
    </source>
</evidence>
<dbReference type="Proteomes" id="UP000070444">
    <property type="component" value="Unassembled WGS sequence"/>
</dbReference>
<gene>
    <name evidence="2" type="ORF">CONCODRAFT_14179</name>
</gene>
<dbReference type="AlphaFoldDB" id="A0A137NPH9"/>
<reference evidence="2 3" key="1">
    <citation type="journal article" date="2015" name="Genome Biol. Evol.">
        <title>Phylogenomic analyses indicate that early fungi evolved digesting cell walls of algal ancestors of land plants.</title>
        <authorList>
            <person name="Chang Y."/>
            <person name="Wang S."/>
            <person name="Sekimoto S."/>
            <person name="Aerts A.L."/>
            <person name="Choi C."/>
            <person name="Clum A."/>
            <person name="LaButti K.M."/>
            <person name="Lindquist E.A."/>
            <person name="Yee Ngan C."/>
            <person name="Ohm R.A."/>
            <person name="Salamov A.A."/>
            <person name="Grigoriev I.V."/>
            <person name="Spatafora J.W."/>
            <person name="Berbee M.L."/>
        </authorList>
    </citation>
    <scope>NUCLEOTIDE SEQUENCE [LARGE SCALE GENOMIC DNA]</scope>
    <source>
        <strain evidence="2 3">NRRL 28638</strain>
    </source>
</reference>
<organism evidence="2 3">
    <name type="scientific">Conidiobolus coronatus (strain ATCC 28846 / CBS 209.66 / NRRL 28638)</name>
    <name type="common">Delacroixia coronata</name>
    <dbReference type="NCBI Taxonomy" id="796925"/>
    <lineage>
        <taxon>Eukaryota</taxon>
        <taxon>Fungi</taxon>
        <taxon>Fungi incertae sedis</taxon>
        <taxon>Zoopagomycota</taxon>
        <taxon>Entomophthoromycotina</taxon>
        <taxon>Entomophthoromycetes</taxon>
        <taxon>Entomophthorales</taxon>
        <taxon>Ancylistaceae</taxon>
        <taxon>Conidiobolus</taxon>
    </lineage>
</organism>